<keyword evidence="9" id="KW-0028">Amino-acid biosynthesis</keyword>
<protein>
    <recommendedName>
        <fullName evidence="7">Methionine synthase</fullName>
        <ecNumber evidence="6">2.1.1.13</ecNumber>
    </recommendedName>
    <alternativeName>
        <fullName evidence="18">5-methyltetrahydrofolate--homocysteine methyltransferase</fullName>
    </alternativeName>
</protein>
<evidence type="ECO:0000256" key="18">
    <source>
        <dbReference type="ARBA" id="ARBA00031040"/>
    </source>
</evidence>
<gene>
    <name evidence="22" type="ORF">SAMN04488130_10147</name>
</gene>
<dbReference type="EMBL" id="FNVP01000001">
    <property type="protein sequence ID" value="SEF42529.1"/>
    <property type="molecule type" value="Genomic_DNA"/>
</dbReference>
<evidence type="ECO:0000256" key="11">
    <source>
        <dbReference type="ARBA" id="ARBA00022679"/>
    </source>
</evidence>
<proteinExistence type="inferred from homology"/>
<evidence type="ECO:0000256" key="17">
    <source>
        <dbReference type="ARBA" id="ARBA00025552"/>
    </source>
</evidence>
<dbReference type="AlphaFoldDB" id="A0A1H5RW43"/>
<evidence type="ECO:0000256" key="14">
    <source>
        <dbReference type="ARBA" id="ARBA00022833"/>
    </source>
</evidence>
<dbReference type="Pfam" id="PF02574">
    <property type="entry name" value="S-methyl_trans"/>
    <property type="match status" value="1"/>
</dbReference>
<dbReference type="GO" id="GO:0046872">
    <property type="term" value="F:metal ion binding"/>
    <property type="evidence" value="ECO:0007669"/>
    <property type="project" value="UniProtKB-KW"/>
</dbReference>
<keyword evidence="11 19" id="KW-0808">Transferase</keyword>
<dbReference type="InterPro" id="IPR036589">
    <property type="entry name" value="HCY_dom_sf"/>
</dbReference>
<evidence type="ECO:0000256" key="6">
    <source>
        <dbReference type="ARBA" id="ARBA00012032"/>
    </source>
</evidence>
<dbReference type="GO" id="GO:0031419">
    <property type="term" value="F:cobalamin binding"/>
    <property type="evidence" value="ECO:0007669"/>
    <property type="project" value="UniProtKB-KW"/>
</dbReference>
<keyword evidence="8 19" id="KW-0489">Methyltransferase</keyword>
<dbReference type="GO" id="GO:0046653">
    <property type="term" value="P:tetrahydrofolate metabolic process"/>
    <property type="evidence" value="ECO:0007669"/>
    <property type="project" value="TreeGrafter"/>
</dbReference>
<keyword evidence="13 19" id="KW-0479">Metal-binding</keyword>
<evidence type="ECO:0000256" key="20">
    <source>
        <dbReference type="SAM" id="MobiDB-lite"/>
    </source>
</evidence>
<comment type="catalytic activity">
    <reaction evidence="1">
        <text>(6S)-5-methyl-5,6,7,8-tetrahydrofolate + L-homocysteine = (6S)-5,6,7,8-tetrahydrofolate + L-methionine</text>
        <dbReference type="Rhea" id="RHEA:11172"/>
        <dbReference type="ChEBI" id="CHEBI:18608"/>
        <dbReference type="ChEBI" id="CHEBI:57453"/>
        <dbReference type="ChEBI" id="CHEBI:57844"/>
        <dbReference type="ChEBI" id="CHEBI:58199"/>
        <dbReference type="EC" id="2.1.1.13"/>
    </reaction>
</comment>
<dbReference type="GO" id="GO:0008705">
    <property type="term" value="F:methionine synthase activity"/>
    <property type="evidence" value="ECO:0007669"/>
    <property type="project" value="UniProtKB-EC"/>
</dbReference>
<comment type="function">
    <text evidence="17">Catalyzes the transfer of a methyl group from methyl-cobalamin to homocysteine, yielding enzyme-bound cob(I)alamin and methionine. Subsequently, remethylates the cofactor using methyltetrahydrofolate.</text>
</comment>
<keyword evidence="14 19" id="KW-0862">Zinc</keyword>
<evidence type="ECO:0000256" key="3">
    <source>
        <dbReference type="ARBA" id="ARBA00001956"/>
    </source>
</evidence>
<keyword evidence="15" id="KW-0486">Methionine biosynthesis</keyword>
<feature type="binding site" evidence="19">
    <location>
        <position position="259"/>
    </location>
    <ligand>
        <name>Zn(2+)</name>
        <dbReference type="ChEBI" id="CHEBI:29105"/>
    </ligand>
</feature>
<keyword evidence="16" id="KW-0170">Cobalt</keyword>
<dbReference type="InterPro" id="IPR050554">
    <property type="entry name" value="Met_Synthase/Corrinoid"/>
</dbReference>
<evidence type="ECO:0000256" key="7">
    <source>
        <dbReference type="ARBA" id="ARBA00013998"/>
    </source>
</evidence>
<feature type="binding site" evidence="19">
    <location>
        <position position="323"/>
    </location>
    <ligand>
        <name>Zn(2+)</name>
        <dbReference type="ChEBI" id="CHEBI:29105"/>
    </ligand>
</feature>
<evidence type="ECO:0000256" key="16">
    <source>
        <dbReference type="ARBA" id="ARBA00023285"/>
    </source>
</evidence>
<dbReference type="GO" id="GO:0032259">
    <property type="term" value="P:methylation"/>
    <property type="evidence" value="ECO:0007669"/>
    <property type="project" value="UniProtKB-KW"/>
</dbReference>
<dbReference type="Gene3D" id="3.20.20.330">
    <property type="entry name" value="Homocysteine-binding-like domain"/>
    <property type="match status" value="1"/>
</dbReference>
<dbReference type="OrthoDB" id="9803687at2"/>
<comment type="cofactor">
    <cofactor evidence="3">
        <name>methylcob(III)alamin</name>
        <dbReference type="ChEBI" id="CHEBI:28115"/>
    </cofactor>
</comment>
<evidence type="ECO:0000256" key="10">
    <source>
        <dbReference type="ARBA" id="ARBA00022628"/>
    </source>
</evidence>
<dbReference type="GO" id="GO:0005829">
    <property type="term" value="C:cytosol"/>
    <property type="evidence" value="ECO:0007669"/>
    <property type="project" value="TreeGrafter"/>
</dbReference>
<evidence type="ECO:0000256" key="2">
    <source>
        <dbReference type="ARBA" id="ARBA00001947"/>
    </source>
</evidence>
<feature type="domain" description="Hcy-binding" evidence="21">
    <location>
        <begin position="17"/>
        <end position="337"/>
    </location>
</feature>
<accession>A0A1H5RW43</accession>
<name>A0A1H5RW43_9FLAO</name>
<sequence>MSKILKDSLGVPPSGARGLIHDAIKKNILILDGAMGTMLQRYNFSEEDFRGERFKDFPHSLKGNNDLLSLTQPQAIKAVHAAYFEAGADIVETNTFSGTTIGMADYHLEDIVYELNYESARIAREVADEFTAKNPDKPRFVAGSIGPTNRTASMSPDVNDPGYRAVTFDDLRIAYKQQVEALIDGGSDLLLVETIFDTLNAKAALFAIEEVKDERNINIPIMVSGTITDASGRTLSGQTVEAFLVSVSHIPLLSVGFNCALGADLLKPYLQTLAQNTSFNVSAHPNAGLPNAFGEYDETPEQMQAFIKEYLDDNLVNIIGGCCGTTPEHIKLIADIAKEYKPRVSTATM</sequence>
<comment type="cofactor">
    <cofactor evidence="2 19">
        <name>Zn(2+)</name>
        <dbReference type="ChEBI" id="CHEBI:29105"/>
    </cofactor>
</comment>
<dbReference type="Proteomes" id="UP000236737">
    <property type="component" value="Unassembled WGS sequence"/>
</dbReference>
<dbReference type="InterPro" id="IPR003726">
    <property type="entry name" value="HCY_dom"/>
</dbReference>
<evidence type="ECO:0000256" key="19">
    <source>
        <dbReference type="PROSITE-ProRule" id="PRU00333"/>
    </source>
</evidence>
<dbReference type="EC" id="2.1.1.13" evidence="6"/>
<feature type="compositionally biased region" description="Polar residues" evidence="20">
    <location>
        <begin position="146"/>
        <end position="156"/>
    </location>
</feature>
<dbReference type="GO" id="GO:0050667">
    <property type="term" value="P:homocysteine metabolic process"/>
    <property type="evidence" value="ECO:0007669"/>
    <property type="project" value="TreeGrafter"/>
</dbReference>
<evidence type="ECO:0000256" key="8">
    <source>
        <dbReference type="ARBA" id="ARBA00022603"/>
    </source>
</evidence>
<evidence type="ECO:0000256" key="15">
    <source>
        <dbReference type="ARBA" id="ARBA00023167"/>
    </source>
</evidence>
<dbReference type="PANTHER" id="PTHR45833:SF1">
    <property type="entry name" value="METHIONINE SYNTHASE"/>
    <property type="match status" value="1"/>
</dbReference>
<keyword evidence="23" id="KW-1185">Reference proteome</keyword>
<evidence type="ECO:0000256" key="5">
    <source>
        <dbReference type="ARBA" id="ARBA00010398"/>
    </source>
</evidence>
<dbReference type="PROSITE" id="PS50970">
    <property type="entry name" value="HCY"/>
    <property type="match status" value="1"/>
</dbReference>
<dbReference type="SUPFAM" id="SSF82282">
    <property type="entry name" value="Homocysteine S-methyltransferase"/>
    <property type="match status" value="1"/>
</dbReference>
<evidence type="ECO:0000259" key="21">
    <source>
        <dbReference type="PROSITE" id="PS50970"/>
    </source>
</evidence>
<evidence type="ECO:0000256" key="12">
    <source>
        <dbReference type="ARBA" id="ARBA00022691"/>
    </source>
</evidence>
<reference evidence="23" key="1">
    <citation type="submission" date="2016-10" db="EMBL/GenBank/DDBJ databases">
        <authorList>
            <person name="Varghese N."/>
            <person name="Submissions S."/>
        </authorList>
    </citation>
    <scope>NUCLEOTIDE SEQUENCE [LARGE SCALE GENOMIC DNA]</scope>
    <source>
        <strain evidence="23">CGMCC 1.9230</strain>
    </source>
</reference>
<feature type="binding site" evidence="19">
    <location>
        <position position="322"/>
    </location>
    <ligand>
        <name>Zn(2+)</name>
        <dbReference type="ChEBI" id="CHEBI:29105"/>
    </ligand>
</feature>
<dbReference type="RefSeq" id="WP_103998245.1">
    <property type="nucleotide sequence ID" value="NZ_FNVP01000001.1"/>
</dbReference>
<keyword evidence="10" id="KW-0846">Cobalamin</keyword>
<comment type="similarity">
    <text evidence="5">Belongs to the vitamin-B12 dependent methionine synthase family.</text>
</comment>
<dbReference type="PANTHER" id="PTHR45833">
    <property type="entry name" value="METHIONINE SYNTHASE"/>
    <property type="match status" value="1"/>
</dbReference>
<dbReference type="FunFam" id="3.20.20.330:FF:000001">
    <property type="entry name" value="Methionine synthase"/>
    <property type="match status" value="1"/>
</dbReference>
<evidence type="ECO:0000313" key="22">
    <source>
        <dbReference type="EMBL" id="SEF42529.1"/>
    </source>
</evidence>
<evidence type="ECO:0000256" key="4">
    <source>
        <dbReference type="ARBA" id="ARBA00005178"/>
    </source>
</evidence>
<comment type="pathway">
    <text evidence="4">Amino-acid biosynthesis; L-methionine biosynthesis via de novo pathway; L-methionine from L-homocysteine (MetH route): step 1/1.</text>
</comment>
<evidence type="ECO:0000313" key="23">
    <source>
        <dbReference type="Proteomes" id="UP000236737"/>
    </source>
</evidence>
<organism evidence="22 23">
    <name type="scientific">Flavobacterium urumqiense</name>
    <dbReference type="NCBI Taxonomy" id="935224"/>
    <lineage>
        <taxon>Bacteria</taxon>
        <taxon>Pseudomonadati</taxon>
        <taxon>Bacteroidota</taxon>
        <taxon>Flavobacteriia</taxon>
        <taxon>Flavobacteriales</taxon>
        <taxon>Flavobacteriaceae</taxon>
        <taxon>Flavobacterium</taxon>
    </lineage>
</organism>
<keyword evidence="12" id="KW-0949">S-adenosyl-L-methionine</keyword>
<feature type="region of interest" description="Disordered" evidence="20">
    <location>
        <begin position="138"/>
        <end position="157"/>
    </location>
</feature>
<evidence type="ECO:0000256" key="1">
    <source>
        <dbReference type="ARBA" id="ARBA00001700"/>
    </source>
</evidence>
<evidence type="ECO:0000256" key="9">
    <source>
        <dbReference type="ARBA" id="ARBA00022605"/>
    </source>
</evidence>
<evidence type="ECO:0000256" key="13">
    <source>
        <dbReference type="ARBA" id="ARBA00022723"/>
    </source>
</evidence>